<reference evidence="2" key="1">
    <citation type="journal article" date="2023" name="Commun. Biol.">
        <title>Genome analysis of Parmales, the sister group of diatoms, reveals the evolutionary specialization of diatoms from phago-mixotrophs to photoautotrophs.</title>
        <authorList>
            <person name="Ban H."/>
            <person name="Sato S."/>
            <person name="Yoshikawa S."/>
            <person name="Yamada K."/>
            <person name="Nakamura Y."/>
            <person name="Ichinomiya M."/>
            <person name="Sato N."/>
            <person name="Blanc-Mathieu R."/>
            <person name="Endo H."/>
            <person name="Kuwata A."/>
            <person name="Ogata H."/>
        </authorList>
    </citation>
    <scope>NUCLEOTIDE SEQUENCE [LARGE SCALE GENOMIC DNA]</scope>
    <source>
        <strain evidence="2">NIES 3700</strain>
    </source>
</reference>
<dbReference type="Proteomes" id="UP001165122">
    <property type="component" value="Unassembled WGS sequence"/>
</dbReference>
<gene>
    <name evidence="1" type="ORF">TrLO_g11448</name>
</gene>
<accession>A0A9W7FIV6</accession>
<evidence type="ECO:0000313" key="1">
    <source>
        <dbReference type="EMBL" id="GMI13269.1"/>
    </source>
</evidence>
<organism evidence="1 2">
    <name type="scientific">Triparma laevis f. longispina</name>
    <dbReference type="NCBI Taxonomy" id="1714387"/>
    <lineage>
        <taxon>Eukaryota</taxon>
        <taxon>Sar</taxon>
        <taxon>Stramenopiles</taxon>
        <taxon>Ochrophyta</taxon>
        <taxon>Bolidophyceae</taxon>
        <taxon>Parmales</taxon>
        <taxon>Triparmaceae</taxon>
        <taxon>Triparma</taxon>
    </lineage>
</organism>
<comment type="caution">
    <text evidence="1">The sequence shown here is derived from an EMBL/GenBank/DDBJ whole genome shotgun (WGS) entry which is preliminary data.</text>
</comment>
<name>A0A9W7FIV6_9STRA</name>
<evidence type="ECO:0000313" key="2">
    <source>
        <dbReference type="Proteomes" id="UP001165122"/>
    </source>
</evidence>
<proteinExistence type="predicted"/>
<dbReference type="EMBL" id="BRXW01000189">
    <property type="protein sequence ID" value="GMI13269.1"/>
    <property type="molecule type" value="Genomic_DNA"/>
</dbReference>
<keyword evidence="2" id="KW-1185">Reference proteome</keyword>
<sequence>MKYTKKEKKASLVGSLFQSLVEEVATPSSFTVHGPPLSLFNIASNSLAHYSKLSLIPHENIRASTTDIATIDDDDYGLKQLLIHLACLRADVGFLTRLLDDGVSPDLKAFYDDDDGSFETPLSIVLKDANYSSGGGGDASNPLVKAYFDKRESNDASKT</sequence>
<protein>
    <submittedName>
        <fullName evidence="1">Uncharacterized protein</fullName>
    </submittedName>
</protein>
<dbReference type="AlphaFoldDB" id="A0A9W7FIV6"/>